<dbReference type="Pfam" id="PF07734">
    <property type="entry name" value="FBA_1"/>
    <property type="match status" value="1"/>
</dbReference>
<gene>
    <name evidence="2" type="ORF">Slati_3462400</name>
</gene>
<dbReference type="InterPro" id="IPR017451">
    <property type="entry name" value="F-box-assoc_interact_dom"/>
</dbReference>
<dbReference type="PANTHER" id="PTHR31672">
    <property type="entry name" value="BNACNNG10540D PROTEIN"/>
    <property type="match status" value="1"/>
</dbReference>
<sequence>MIPTSTTQIICGCVFCEKGLETVDISPYDHDVPRRSPYVLCKKTLSPGAFVNGALHWLARSRKLGSPSVIAAFNLANEVFDEIPAPSGVDVENFVFNKLVVLGGCLCMIDGGEDDPMDVWTMKEYGLKQSWTKFRIQVDYDWDIFKPLCFIGDEEVVLVTHGETLVVYNLTSGTLNEMDTNIAPGAAMDGCAFVESLVCPAALIGRKSKNRSLVKLKVKTEKV</sequence>
<reference evidence="2" key="1">
    <citation type="submission" date="2020-06" db="EMBL/GenBank/DDBJ databases">
        <authorList>
            <person name="Li T."/>
            <person name="Hu X."/>
            <person name="Zhang T."/>
            <person name="Song X."/>
            <person name="Zhang H."/>
            <person name="Dai N."/>
            <person name="Sheng W."/>
            <person name="Hou X."/>
            <person name="Wei L."/>
        </authorList>
    </citation>
    <scope>NUCLEOTIDE SEQUENCE</scope>
    <source>
        <strain evidence="2">KEN1</strain>
        <tissue evidence="2">Leaf</tissue>
    </source>
</reference>
<dbReference type="AlphaFoldDB" id="A0AAW2UG34"/>
<dbReference type="NCBIfam" id="TIGR01640">
    <property type="entry name" value="F_box_assoc_1"/>
    <property type="match status" value="1"/>
</dbReference>
<dbReference type="InterPro" id="IPR050796">
    <property type="entry name" value="SCF_F-box_component"/>
</dbReference>
<organism evidence="2">
    <name type="scientific">Sesamum latifolium</name>
    <dbReference type="NCBI Taxonomy" id="2727402"/>
    <lineage>
        <taxon>Eukaryota</taxon>
        <taxon>Viridiplantae</taxon>
        <taxon>Streptophyta</taxon>
        <taxon>Embryophyta</taxon>
        <taxon>Tracheophyta</taxon>
        <taxon>Spermatophyta</taxon>
        <taxon>Magnoliopsida</taxon>
        <taxon>eudicotyledons</taxon>
        <taxon>Gunneridae</taxon>
        <taxon>Pentapetalae</taxon>
        <taxon>asterids</taxon>
        <taxon>lamiids</taxon>
        <taxon>Lamiales</taxon>
        <taxon>Pedaliaceae</taxon>
        <taxon>Sesamum</taxon>
    </lineage>
</organism>
<name>A0AAW2UG34_9LAMI</name>
<proteinExistence type="predicted"/>
<protein>
    <submittedName>
        <fullName evidence="2">F-box protein CPR1</fullName>
    </submittedName>
</protein>
<accession>A0AAW2UG34</accession>
<evidence type="ECO:0000259" key="1">
    <source>
        <dbReference type="Pfam" id="PF07734"/>
    </source>
</evidence>
<comment type="caution">
    <text evidence="2">The sequence shown here is derived from an EMBL/GenBank/DDBJ whole genome shotgun (WGS) entry which is preliminary data.</text>
</comment>
<dbReference type="EMBL" id="JACGWN010000012">
    <property type="protein sequence ID" value="KAL0416305.1"/>
    <property type="molecule type" value="Genomic_DNA"/>
</dbReference>
<evidence type="ECO:0000313" key="2">
    <source>
        <dbReference type="EMBL" id="KAL0416305.1"/>
    </source>
</evidence>
<dbReference type="PANTHER" id="PTHR31672:SF13">
    <property type="entry name" value="F-BOX PROTEIN CPR30-LIKE"/>
    <property type="match status" value="1"/>
</dbReference>
<reference evidence="2" key="2">
    <citation type="journal article" date="2024" name="Plant">
        <title>Genomic evolution and insights into agronomic trait innovations of Sesamum species.</title>
        <authorList>
            <person name="Miao H."/>
            <person name="Wang L."/>
            <person name="Qu L."/>
            <person name="Liu H."/>
            <person name="Sun Y."/>
            <person name="Le M."/>
            <person name="Wang Q."/>
            <person name="Wei S."/>
            <person name="Zheng Y."/>
            <person name="Lin W."/>
            <person name="Duan Y."/>
            <person name="Cao H."/>
            <person name="Xiong S."/>
            <person name="Wang X."/>
            <person name="Wei L."/>
            <person name="Li C."/>
            <person name="Ma Q."/>
            <person name="Ju M."/>
            <person name="Zhao R."/>
            <person name="Li G."/>
            <person name="Mu C."/>
            <person name="Tian Q."/>
            <person name="Mei H."/>
            <person name="Zhang T."/>
            <person name="Gao T."/>
            <person name="Zhang H."/>
        </authorList>
    </citation>
    <scope>NUCLEOTIDE SEQUENCE</scope>
    <source>
        <strain evidence="2">KEN1</strain>
    </source>
</reference>
<feature type="domain" description="F-box associated beta-propeller type 1" evidence="1">
    <location>
        <begin position="46"/>
        <end position="198"/>
    </location>
</feature>
<dbReference type="InterPro" id="IPR006527">
    <property type="entry name" value="F-box-assoc_dom_typ1"/>
</dbReference>